<accession>A0A699L1K0</accession>
<evidence type="ECO:0000313" key="1">
    <source>
        <dbReference type="EMBL" id="GFB16525.1"/>
    </source>
</evidence>
<gene>
    <name evidence="1" type="ORF">Tci_688496</name>
</gene>
<dbReference type="EMBL" id="BKCJ010566206">
    <property type="protein sequence ID" value="GFB16525.1"/>
    <property type="molecule type" value="Genomic_DNA"/>
</dbReference>
<organism evidence="1">
    <name type="scientific">Tanacetum cinerariifolium</name>
    <name type="common">Dalmatian daisy</name>
    <name type="synonym">Chrysanthemum cinerariifolium</name>
    <dbReference type="NCBI Taxonomy" id="118510"/>
    <lineage>
        <taxon>Eukaryota</taxon>
        <taxon>Viridiplantae</taxon>
        <taxon>Streptophyta</taxon>
        <taxon>Embryophyta</taxon>
        <taxon>Tracheophyta</taxon>
        <taxon>Spermatophyta</taxon>
        <taxon>Magnoliopsida</taxon>
        <taxon>eudicotyledons</taxon>
        <taxon>Gunneridae</taxon>
        <taxon>Pentapetalae</taxon>
        <taxon>asterids</taxon>
        <taxon>campanulids</taxon>
        <taxon>Asterales</taxon>
        <taxon>Asteraceae</taxon>
        <taxon>Asteroideae</taxon>
        <taxon>Anthemideae</taxon>
        <taxon>Anthemidinae</taxon>
        <taxon>Tanacetum</taxon>
    </lineage>
</organism>
<reference evidence="1" key="1">
    <citation type="journal article" date="2019" name="Sci. Rep.">
        <title>Draft genome of Tanacetum cinerariifolium, the natural source of mosquito coil.</title>
        <authorList>
            <person name="Yamashiro T."/>
            <person name="Shiraishi A."/>
            <person name="Satake H."/>
            <person name="Nakayama K."/>
        </authorList>
    </citation>
    <scope>NUCLEOTIDE SEQUENCE</scope>
</reference>
<comment type="caution">
    <text evidence="1">The sequence shown here is derived from an EMBL/GenBank/DDBJ whole genome shotgun (WGS) entry which is preliminary data.</text>
</comment>
<proteinExistence type="predicted"/>
<dbReference type="AlphaFoldDB" id="A0A699L1K0"/>
<name>A0A699L1K0_TANCI</name>
<sequence>MSILGRRLISWQCKKQTVVATSSTEAAPAAGGAEDSAVLTALSLKLKRKGLCSNLLKSAKKPNNINTRMKTTRQSWIRKQFFIK</sequence>
<protein>
    <submittedName>
        <fullName evidence="1">Uncharacterized protein</fullName>
    </submittedName>
</protein>